<reference evidence="3" key="1">
    <citation type="submission" date="2023-07" db="EMBL/GenBank/DDBJ databases">
        <title>Ancylobacter moscoviensis sp. nov., facultatively methylotrophic bacteria from activated sludge and the reclassification of Starkeya novella (Starkey 1934) Kelly et al. 2000 as Ancylobacter novellus comb. nov., Starkeya koreensis Im et al. 2006 as Ancylobacter koreensis comb.nov., Angulomicrobium tetraedrale Vasil'eva et al. 1986 as Ancylobacter tetraedralis comb. nov., Angulomicrobium amanitiforme Fritz et al. 2004 as Ancylobacter amanitiformis comb. nov. and Methylorhabdus multivorans Doronina et al. 1996 as Ancylobacter multivorans comb. nov. and emended description of the genus Ancylobacter.</title>
        <authorList>
            <person name="Doronina N."/>
            <person name="Chemodurova A."/>
            <person name="Grouzdev D."/>
            <person name="Koziaeva V."/>
            <person name="Shi W."/>
            <person name="Wu L."/>
            <person name="Kaparullina E."/>
        </authorList>
    </citation>
    <scope>NUCLEOTIDE SEQUENCE [LARGE SCALE GENOMIC DNA]</scope>
    <source>
        <strain evidence="3">Jip08</strain>
    </source>
</reference>
<organism evidence="2 3">
    <name type="scientific">Ancylobacter koreensis</name>
    <dbReference type="NCBI Taxonomy" id="266121"/>
    <lineage>
        <taxon>Bacteria</taxon>
        <taxon>Pseudomonadati</taxon>
        <taxon>Pseudomonadota</taxon>
        <taxon>Alphaproteobacteria</taxon>
        <taxon>Hyphomicrobiales</taxon>
        <taxon>Xanthobacteraceae</taxon>
        <taxon>Ancylobacter</taxon>
    </lineage>
</organism>
<sequence length="463" mass="49540">MAGDRVRKGLLAVALCVVALCVAGWATACEARPLRVVTSFPPSMIEVYRKGFQSAHPDIEVEFVQRKTTAAVAQLAGGDRLDADLFWASAPDAFELLKLEGRLSPLAPRTTGAPATVAGYPVNDPDGHYLGFALSAYGLAVNEAYLARHRLPVPRGWRDLTAPVYAGHVGVSSPSRSGTTHLVVEALLQSEGWEPGWRTWRQIGGNLATVTARSFGVSAGVARGRFGIGVTIDFLAQPTGLDADPVRFTAPDPEIFAPASIALLREARNPEAADAFVDFLLSVPGQLLLLDPTVGRQPIRPEFYAEGRIEGPNPFQTAESGDGWRFDAGRSAARYELINLMFDELVTLRLAETAAIWRTVNEVEASLTLAPDETAAKAATQARSLLGAVPFGEEEASRIVEATKLARVPRGLQPPEAQARLMARLRDWIGDNLAAARQAAETARARLVSLGRLPEPATGSASP</sequence>
<comment type="caution">
    <text evidence="2">The sequence shown here is derived from an EMBL/GenBank/DDBJ whole genome shotgun (WGS) entry which is preliminary data.</text>
</comment>
<protein>
    <submittedName>
        <fullName evidence="2">Extracellular solute-binding protein</fullName>
    </submittedName>
</protein>
<name>A0ABT0DIM5_9HYPH</name>
<dbReference type="PANTHER" id="PTHR30006">
    <property type="entry name" value="THIAMINE-BINDING PERIPLASMIC PROTEIN-RELATED"/>
    <property type="match status" value="1"/>
</dbReference>
<evidence type="ECO:0000313" key="2">
    <source>
        <dbReference type="EMBL" id="MCK0207134.1"/>
    </source>
</evidence>
<dbReference type="EMBL" id="JALKCG010000001">
    <property type="protein sequence ID" value="MCK0207134.1"/>
    <property type="molecule type" value="Genomic_DNA"/>
</dbReference>
<dbReference type="PANTHER" id="PTHR30006:SF25">
    <property type="entry name" value="PHOSPHOGLYCERATE TRANSPORT REGULATORY PROTEIN PGTC"/>
    <property type="match status" value="1"/>
</dbReference>
<accession>A0ABT0DIM5</accession>
<dbReference type="Pfam" id="PF13343">
    <property type="entry name" value="SBP_bac_6"/>
    <property type="match status" value="1"/>
</dbReference>
<dbReference type="SUPFAM" id="SSF53850">
    <property type="entry name" value="Periplasmic binding protein-like II"/>
    <property type="match status" value="1"/>
</dbReference>
<proteinExistence type="predicted"/>
<dbReference type="RefSeq" id="WP_247198871.1">
    <property type="nucleotide sequence ID" value="NZ_JALKCG010000001.1"/>
</dbReference>
<keyword evidence="3" id="KW-1185">Reference proteome</keyword>
<gene>
    <name evidence="2" type="ORF">MWN33_03700</name>
</gene>
<dbReference type="Gene3D" id="3.40.190.10">
    <property type="entry name" value="Periplasmic binding protein-like II"/>
    <property type="match status" value="2"/>
</dbReference>
<evidence type="ECO:0000256" key="1">
    <source>
        <dbReference type="ARBA" id="ARBA00022729"/>
    </source>
</evidence>
<keyword evidence="1" id="KW-0732">Signal</keyword>
<dbReference type="PROSITE" id="PS51257">
    <property type="entry name" value="PROKAR_LIPOPROTEIN"/>
    <property type="match status" value="1"/>
</dbReference>
<evidence type="ECO:0000313" key="3">
    <source>
        <dbReference type="Proteomes" id="UP001202867"/>
    </source>
</evidence>
<dbReference type="Proteomes" id="UP001202867">
    <property type="component" value="Unassembled WGS sequence"/>
</dbReference>